<dbReference type="AlphaFoldDB" id="A0A8T4GVU9"/>
<feature type="transmembrane region" description="Helical" evidence="1">
    <location>
        <begin position="215"/>
        <end position="232"/>
    </location>
</feature>
<evidence type="ECO:0000313" key="3">
    <source>
        <dbReference type="Proteomes" id="UP000823736"/>
    </source>
</evidence>
<dbReference type="EMBL" id="JAGGLC010000003">
    <property type="protein sequence ID" value="MBP1987046.1"/>
    <property type="molecule type" value="Genomic_DNA"/>
</dbReference>
<feature type="transmembrane region" description="Helical" evidence="1">
    <location>
        <begin position="238"/>
        <end position="256"/>
    </location>
</feature>
<dbReference type="OrthoDB" id="241667at2157"/>
<feature type="transmembrane region" description="Helical" evidence="1">
    <location>
        <begin position="189"/>
        <end position="208"/>
    </location>
</feature>
<sequence length="312" mass="30435">MKRHRLPGYAGLLLAAFALLGRGTAAVDGFAPRLPLLLGAALAATVAAVVEFRALRGADALAFDRGDAADFLAVVAGAVLTYWLSVDAGFGPVVASAVVGLAAGVALPRVDSAAYCGSFVGMVSPAVFPDAGLVVAAGAAAGALFVAARGAFDGFGGKLGTTAFFGILAVAAGTAAEFAAGTAPPWSEAALLLPVTAVAAALTVALGFRYGLGSVIASAAVGLFGGLVLPMLHPAGDLLATAAFCATFVGMVAPARIDGELRVGAAGALSGAVFLAVSPVFAGAGGKLGTTAFVSCLACYGVSEGYERLRSP</sequence>
<feature type="transmembrane region" description="Helical" evidence="1">
    <location>
        <begin position="36"/>
        <end position="55"/>
    </location>
</feature>
<name>A0A8T4GVU9_9EURY</name>
<protein>
    <submittedName>
        <fullName evidence="2">Uncharacterized protein</fullName>
    </submittedName>
</protein>
<keyword evidence="1" id="KW-0812">Transmembrane</keyword>
<comment type="caution">
    <text evidence="2">The sequence shown here is derived from an EMBL/GenBank/DDBJ whole genome shotgun (WGS) entry which is preliminary data.</text>
</comment>
<keyword evidence="3" id="KW-1185">Reference proteome</keyword>
<proteinExistence type="predicted"/>
<dbReference type="RefSeq" id="WP_209491327.1">
    <property type="nucleotide sequence ID" value="NZ_JAGGLC010000003.1"/>
</dbReference>
<feature type="transmembrane region" description="Helical" evidence="1">
    <location>
        <begin position="90"/>
        <end position="107"/>
    </location>
</feature>
<evidence type="ECO:0000256" key="1">
    <source>
        <dbReference type="SAM" id="Phobius"/>
    </source>
</evidence>
<keyword evidence="1" id="KW-1133">Transmembrane helix</keyword>
<feature type="transmembrane region" description="Helical" evidence="1">
    <location>
        <begin position="164"/>
        <end position="183"/>
    </location>
</feature>
<reference evidence="2" key="1">
    <citation type="submission" date="2021-03" db="EMBL/GenBank/DDBJ databases">
        <title>Genomic Encyclopedia of Type Strains, Phase IV (KMG-IV): sequencing the most valuable type-strain genomes for metagenomic binning, comparative biology and taxonomic classification.</title>
        <authorList>
            <person name="Goeker M."/>
        </authorList>
    </citation>
    <scope>NUCLEOTIDE SEQUENCE</scope>
    <source>
        <strain evidence="2">DSM 26232</strain>
    </source>
</reference>
<organism evidence="2 3">
    <name type="scientific">Halolamina salifodinae</name>
    <dbReference type="NCBI Taxonomy" id="1202767"/>
    <lineage>
        <taxon>Archaea</taxon>
        <taxon>Methanobacteriati</taxon>
        <taxon>Methanobacteriota</taxon>
        <taxon>Stenosarchaea group</taxon>
        <taxon>Halobacteria</taxon>
        <taxon>Halobacteriales</taxon>
        <taxon>Haloferacaceae</taxon>
    </lineage>
</organism>
<feature type="transmembrane region" description="Helical" evidence="1">
    <location>
        <begin position="263"/>
        <end position="282"/>
    </location>
</feature>
<dbReference type="Proteomes" id="UP000823736">
    <property type="component" value="Unassembled WGS sequence"/>
</dbReference>
<keyword evidence="1" id="KW-0472">Membrane</keyword>
<accession>A0A8T4GVU9</accession>
<feature type="transmembrane region" description="Helical" evidence="1">
    <location>
        <begin position="134"/>
        <end position="152"/>
    </location>
</feature>
<gene>
    <name evidence="2" type="ORF">J2753_001544</name>
</gene>
<evidence type="ECO:0000313" key="2">
    <source>
        <dbReference type="EMBL" id="MBP1987046.1"/>
    </source>
</evidence>